<reference evidence="3" key="2">
    <citation type="submission" date="2019-10" db="EMBL/GenBank/DDBJ databases">
        <title>A de novo genome assembly of a pear dwarfing rootstock.</title>
        <authorList>
            <person name="Wang F."/>
            <person name="Wang J."/>
            <person name="Li S."/>
            <person name="Zhang Y."/>
            <person name="Fang M."/>
            <person name="Ma L."/>
            <person name="Zhao Y."/>
            <person name="Jiang S."/>
        </authorList>
    </citation>
    <scope>NUCLEOTIDE SEQUENCE [LARGE SCALE GENOMIC DNA]</scope>
</reference>
<evidence type="ECO:0000313" key="2">
    <source>
        <dbReference type="EMBL" id="KAB2599782.1"/>
    </source>
</evidence>
<accession>A0A5N5FEW9</accession>
<reference evidence="2 3" key="1">
    <citation type="submission" date="2019-09" db="EMBL/GenBank/DDBJ databases">
        <authorList>
            <person name="Ou C."/>
        </authorList>
    </citation>
    <scope>NUCLEOTIDE SEQUENCE [LARGE SCALE GENOMIC DNA]</scope>
    <source>
        <strain evidence="2">S2</strain>
        <tissue evidence="2">Leaf</tissue>
    </source>
</reference>
<organism evidence="2 3">
    <name type="scientific">Pyrus ussuriensis x Pyrus communis</name>
    <dbReference type="NCBI Taxonomy" id="2448454"/>
    <lineage>
        <taxon>Eukaryota</taxon>
        <taxon>Viridiplantae</taxon>
        <taxon>Streptophyta</taxon>
        <taxon>Embryophyta</taxon>
        <taxon>Tracheophyta</taxon>
        <taxon>Spermatophyta</taxon>
        <taxon>Magnoliopsida</taxon>
        <taxon>eudicotyledons</taxon>
        <taxon>Gunneridae</taxon>
        <taxon>Pentapetalae</taxon>
        <taxon>rosids</taxon>
        <taxon>fabids</taxon>
        <taxon>Rosales</taxon>
        <taxon>Rosaceae</taxon>
        <taxon>Amygdaloideae</taxon>
        <taxon>Maleae</taxon>
        <taxon>Pyrus</taxon>
    </lineage>
</organism>
<gene>
    <name evidence="2" type="ORF">D8674_010053</name>
</gene>
<proteinExistence type="predicted"/>
<keyword evidence="3" id="KW-1185">Reference proteome</keyword>
<dbReference type="GO" id="GO:0016829">
    <property type="term" value="F:lyase activity"/>
    <property type="evidence" value="ECO:0007669"/>
    <property type="project" value="UniProtKB-KW"/>
</dbReference>
<feature type="region of interest" description="Disordered" evidence="1">
    <location>
        <begin position="68"/>
        <end position="93"/>
    </location>
</feature>
<comment type="caution">
    <text evidence="2">The sequence shown here is derived from an EMBL/GenBank/DDBJ whole genome shotgun (WGS) entry which is preliminary data.</text>
</comment>
<dbReference type="EMBL" id="SMOL01000753">
    <property type="protein sequence ID" value="KAB2599782.1"/>
    <property type="molecule type" value="Genomic_DNA"/>
</dbReference>
<evidence type="ECO:0000313" key="3">
    <source>
        <dbReference type="Proteomes" id="UP000327157"/>
    </source>
</evidence>
<keyword evidence="2" id="KW-0456">Lyase</keyword>
<evidence type="ECO:0000256" key="1">
    <source>
        <dbReference type="SAM" id="MobiDB-lite"/>
    </source>
</evidence>
<reference evidence="2 3" key="3">
    <citation type="submission" date="2019-11" db="EMBL/GenBank/DDBJ databases">
        <title>A de novo genome assembly of a pear dwarfing rootstock.</title>
        <authorList>
            <person name="Wang F."/>
            <person name="Wang J."/>
            <person name="Li S."/>
            <person name="Zhang Y."/>
            <person name="Fang M."/>
            <person name="Ma L."/>
            <person name="Zhao Y."/>
            <person name="Jiang S."/>
        </authorList>
    </citation>
    <scope>NUCLEOTIDE SEQUENCE [LARGE SCALE GENOMIC DNA]</scope>
    <source>
        <strain evidence="2">S2</strain>
        <tissue evidence="2">Leaf</tissue>
    </source>
</reference>
<feature type="compositionally biased region" description="Basic and acidic residues" evidence="1">
    <location>
        <begin position="73"/>
        <end position="93"/>
    </location>
</feature>
<protein>
    <submittedName>
        <fullName evidence="2">Pectate lyase 13</fullName>
    </submittedName>
</protein>
<dbReference type="AlphaFoldDB" id="A0A5N5FEW9"/>
<dbReference type="Proteomes" id="UP000327157">
    <property type="component" value="Chromosome 13"/>
</dbReference>
<sequence>MLRIGRMLNRVSDYIDQALFTSHGVHAEPNATIGELLAVVAPVLVEPDRQLGCQCMICANPAGIKNLKKKKKVQGERERERKRDIKRDENQQI</sequence>
<name>A0A5N5FEW9_9ROSA</name>